<dbReference type="Gene3D" id="2.60.40.1080">
    <property type="match status" value="2"/>
</dbReference>
<reference evidence="9 10" key="1">
    <citation type="submission" date="2017-08" db="EMBL/GenBank/DDBJ databases">
        <title>Complete Genome Sequence of Bacillus kochii Oregon-R-modENCODE STRAIN BDGP4, isolated from Drosophila melanogaster gut.</title>
        <authorList>
            <person name="Wan K.H."/>
            <person name="Yu C."/>
            <person name="Park S."/>
            <person name="Hammonds A.S."/>
            <person name="Booth B.W."/>
            <person name="Celniker S.E."/>
        </authorList>
    </citation>
    <scope>NUCLEOTIDE SEQUENCE [LARGE SCALE GENOMIC DNA]</scope>
    <source>
        <strain evidence="9 10">BDGP4</strain>
    </source>
</reference>
<dbReference type="KEGG" id="bko:CKF48_15260"/>
<dbReference type="CDD" id="cd00063">
    <property type="entry name" value="FN3"/>
    <property type="match status" value="1"/>
</dbReference>
<keyword evidence="2" id="KW-0812">Transmembrane</keyword>
<dbReference type="EMBL" id="CP022983">
    <property type="protein sequence ID" value="ASV68544.1"/>
    <property type="molecule type" value="Genomic_DNA"/>
</dbReference>
<dbReference type="PANTHER" id="PTHR46877">
    <property type="entry name" value="EPH RECEPTOR A5"/>
    <property type="match status" value="1"/>
</dbReference>
<sequence length="1130" mass="126051">MIFIIKDYFENNAPTIKNYDTAMIRLKITNLHPTTSLSFNIHNITITVRANETFEGNFAPFNTLSVQSSVPFRCYVSSWLNNDELKPEPESPPRNVENLMIHQVTATSVTLQWDPPLYHDGITSYDISQNDQFRENVVNPSVTLANLSPSTFYTFTVQAKNEAGQTSTGVSITVTTLELDETPPTLTVTPSGFFSQSHEITITSSEPATIYYTLNGDEPTSTSPVYSGPFIITETTTLQAYAIDNTGNKSALQSALYQKIGIQTEGIILHYDFTNRSGETNNSISDTIHGVVASLIGLSHDGVSDGYVTDQGLLVNREDYVEIPTNASPLNQLITFENGLTIQMASFNTNGSHWKTVDGKFTAARSDVFIPYLTTTGQQNTRAINSYWFKDEQGQKKSYQDWLNPIDSHAINLFTLRFNTDQTASLFINDAINDNGPRPVPNDFASTVNALIQSPLQLRKDFVAHNQAPEIIVAFAIYNRALTDEEVKNNYDYYQQTEQLIGISALPQTISLAIGESQKLFIEAIPSQYTSDLTLDFQSNNEQIVEVDNRGRIKALTAGTTSVNVMAAYEEQSFTTTIPIDVQLSPSLPPSNRTITEIVINKKKETMVVGEATVLMATALSEGLPFDVLNDNIVFWESENIHIATVQYGVVEALTSGTTTITAYDSSKTIAASFTLTVSERAEQPIEEADILYVNAEQYDIHLDETNALATTNGIQAAFDDALLGPYKKVIFPYGHYLINPTVRTLFPPTNIIIDFSDSKIQIEASEKTKTGYRMFYFTNLENTKLLNAHIYGERNDTTVAESTEGCLSVLIDDCKNVSFESCTFNQSPGFNFITGTIHNRELGEVKSDTVVSWSHFEPGDIDDQGNARAEINNHRFRSSTYLNISGLGSYYLLGYTQGYQGFRYLRSRLYSIYFYDENHLFISSQTYNLQFYNYDKPQAAKWVKIVIYQEAPPADGDTDFNGAVAFLRTIGMPRQCKIKNCHFEENTSTGLAMCGGQEWLIEGNTFVNNKGRTPGCDIDWEDGWDAMALDVVRYNRFTSPLGIILSAGSSLAIYENEFTMSTMKAWGRTQNFRIYNNIFMGKGAITNDFSTQAESILARNIFTDGAGFTTGKEHENGSYQVHTYQNTTI</sequence>
<dbReference type="GO" id="GO:0005005">
    <property type="term" value="F:transmembrane-ephrin receptor activity"/>
    <property type="evidence" value="ECO:0007669"/>
    <property type="project" value="TreeGrafter"/>
</dbReference>
<keyword evidence="7" id="KW-0675">Receptor</keyword>
<dbReference type="InterPro" id="IPR012334">
    <property type="entry name" value="Pectin_lyas_fold"/>
</dbReference>
<dbReference type="PANTHER" id="PTHR46877:SF14">
    <property type="entry name" value="RECEPTOR PROTEIN-TYROSINE KINASE"/>
    <property type="match status" value="1"/>
</dbReference>
<evidence type="ECO:0000313" key="9">
    <source>
        <dbReference type="EMBL" id="ASV68544.1"/>
    </source>
</evidence>
<dbReference type="SMART" id="SM00635">
    <property type="entry name" value="BID_2"/>
    <property type="match status" value="2"/>
</dbReference>
<dbReference type="SUPFAM" id="SSF51126">
    <property type="entry name" value="Pectin lyase-like"/>
    <property type="match status" value="1"/>
</dbReference>
<dbReference type="Pfam" id="PF00041">
    <property type="entry name" value="fn3"/>
    <property type="match status" value="1"/>
</dbReference>
<organism evidence="9 10">
    <name type="scientific">Cytobacillus kochii</name>
    <dbReference type="NCBI Taxonomy" id="859143"/>
    <lineage>
        <taxon>Bacteria</taxon>
        <taxon>Bacillati</taxon>
        <taxon>Bacillota</taxon>
        <taxon>Bacilli</taxon>
        <taxon>Bacillales</taxon>
        <taxon>Bacillaceae</taxon>
        <taxon>Cytobacillus</taxon>
    </lineage>
</organism>
<dbReference type="GO" id="GO:0005524">
    <property type="term" value="F:ATP binding"/>
    <property type="evidence" value="ECO:0007669"/>
    <property type="project" value="UniProtKB-KW"/>
</dbReference>
<dbReference type="OrthoDB" id="2743766at2"/>
<dbReference type="InterPro" id="IPR008964">
    <property type="entry name" value="Invasin/intimin_cell_adhesion"/>
</dbReference>
<dbReference type="InterPro" id="IPR036116">
    <property type="entry name" value="FN3_sf"/>
</dbReference>
<gene>
    <name evidence="9" type="ORF">CKF48_15260</name>
</gene>
<dbReference type="AlphaFoldDB" id="A0A248TK00"/>
<keyword evidence="4" id="KW-0067">ATP-binding</keyword>
<evidence type="ECO:0000256" key="5">
    <source>
        <dbReference type="ARBA" id="ARBA00022989"/>
    </source>
</evidence>
<dbReference type="SUPFAM" id="SSF49265">
    <property type="entry name" value="Fibronectin type III"/>
    <property type="match status" value="1"/>
</dbReference>
<dbReference type="GO" id="GO:0005886">
    <property type="term" value="C:plasma membrane"/>
    <property type="evidence" value="ECO:0007669"/>
    <property type="project" value="TreeGrafter"/>
</dbReference>
<dbReference type="InterPro" id="IPR013783">
    <property type="entry name" value="Ig-like_fold"/>
</dbReference>
<dbReference type="InterPro" id="IPR059177">
    <property type="entry name" value="GH29D-like_dom"/>
</dbReference>
<evidence type="ECO:0000256" key="4">
    <source>
        <dbReference type="ARBA" id="ARBA00022840"/>
    </source>
</evidence>
<evidence type="ECO:0000256" key="7">
    <source>
        <dbReference type="ARBA" id="ARBA00023170"/>
    </source>
</evidence>
<keyword evidence="5" id="KW-1133">Transmembrane helix</keyword>
<dbReference type="Pfam" id="PF02368">
    <property type="entry name" value="Big_2"/>
    <property type="match status" value="1"/>
</dbReference>
<dbReference type="Proteomes" id="UP000215137">
    <property type="component" value="Chromosome"/>
</dbReference>
<evidence type="ECO:0000256" key="6">
    <source>
        <dbReference type="ARBA" id="ARBA00023136"/>
    </source>
</evidence>
<dbReference type="InterPro" id="IPR003343">
    <property type="entry name" value="Big_2"/>
</dbReference>
<keyword evidence="3" id="KW-0547">Nucleotide-binding</keyword>
<name>A0A248TK00_9BACI</name>
<comment type="subcellular location">
    <subcellularLocation>
        <location evidence="1">Membrane</location>
        <topology evidence="1">Single-pass membrane protein</topology>
    </subcellularLocation>
</comment>
<proteinExistence type="predicted"/>
<dbReference type="RefSeq" id="WP_095372114.1">
    <property type="nucleotide sequence ID" value="NZ_CP022983.1"/>
</dbReference>
<protein>
    <recommendedName>
        <fullName evidence="8">Fibronectin type-III domain-containing protein</fullName>
    </recommendedName>
</protein>
<evidence type="ECO:0000313" key="10">
    <source>
        <dbReference type="Proteomes" id="UP000215137"/>
    </source>
</evidence>
<dbReference type="Pfam" id="PF13290">
    <property type="entry name" value="CHB_HEX_C_1"/>
    <property type="match status" value="1"/>
</dbReference>
<evidence type="ECO:0000256" key="1">
    <source>
        <dbReference type="ARBA" id="ARBA00004167"/>
    </source>
</evidence>
<accession>A0A248TK00</accession>
<evidence type="ECO:0000256" key="2">
    <source>
        <dbReference type="ARBA" id="ARBA00022692"/>
    </source>
</evidence>
<feature type="domain" description="Fibronectin type-III" evidence="8">
    <location>
        <begin position="92"/>
        <end position="179"/>
    </location>
</feature>
<keyword evidence="6" id="KW-0472">Membrane</keyword>
<dbReference type="SMART" id="SM00060">
    <property type="entry name" value="FN3"/>
    <property type="match status" value="1"/>
</dbReference>
<dbReference type="PROSITE" id="PS50853">
    <property type="entry name" value="FN3"/>
    <property type="match status" value="1"/>
</dbReference>
<dbReference type="SUPFAM" id="SSF49373">
    <property type="entry name" value="Invasin/intimin cell-adhesion fragments"/>
    <property type="match status" value="2"/>
</dbReference>
<dbReference type="Gene3D" id="2.60.40.10">
    <property type="entry name" value="Immunoglobulins"/>
    <property type="match status" value="1"/>
</dbReference>
<dbReference type="Gene3D" id="2.60.120.200">
    <property type="match status" value="1"/>
</dbReference>
<keyword evidence="10" id="KW-1185">Reference proteome</keyword>
<evidence type="ECO:0000256" key="3">
    <source>
        <dbReference type="ARBA" id="ARBA00022741"/>
    </source>
</evidence>
<evidence type="ECO:0000259" key="8">
    <source>
        <dbReference type="PROSITE" id="PS50853"/>
    </source>
</evidence>
<dbReference type="Gene3D" id="2.160.20.10">
    <property type="entry name" value="Single-stranded right-handed beta-helix, Pectin lyase-like"/>
    <property type="match status" value="1"/>
</dbReference>
<dbReference type="InterPro" id="IPR011050">
    <property type="entry name" value="Pectin_lyase_fold/virulence"/>
</dbReference>
<dbReference type="InterPro" id="IPR003961">
    <property type="entry name" value="FN3_dom"/>
</dbReference>
<dbReference type="InterPro" id="IPR050449">
    <property type="entry name" value="Ephrin_rcpt_TKs"/>
</dbReference>